<evidence type="ECO:0000256" key="10">
    <source>
        <dbReference type="ARBA" id="ARBA00023125"/>
    </source>
</evidence>
<comment type="similarity">
    <text evidence="1 14">Belongs to the archaeal DNA polymerase II family.</text>
</comment>
<name>A0A2R7Y1C3_9ARCH</name>
<dbReference type="NCBIfam" id="TIGR00354">
    <property type="entry name" value="polC"/>
    <property type="match status" value="1"/>
</dbReference>
<keyword evidence="10 14" id="KW-0238">DNA-binding</keyword>
<evidence type="ECO:0000256" key="4">
    <source>
        <dbReference type="ARBA" id="ARBA00022695"/>
    </source>
</evidence>
<gene>
    <name evidence="14" type="primary">polC</name>
    <name evidence="18" type="ORF">B9J98_06665</name>
</gene>
<dbReference type="GO" id="GO:0003887">
    <property type="term" value="F:DNA-directed DNA polymerase activity"/>
    <property type="evidence" value="ECO:0007669"/>
    <property type="project" value="UniProtKB-UniRule"/>
</dbReference>
<dbReference type="Pfam" id="PF03833">
    <property type="entry name" value="PolC_DP2_N"/>
    <property type="match status" value="1"/>
</dbReference>
<dbReference type="InterPro" id="IPR016033">
    <property type="entry name" value="PolC_DP2_N"/>
</dbReference>
<comment type="subunit">
    <text evidence="2 14">Heterodimer of a large subunit and a small subunit.</text>
</comment>
<dbReference type="PIRSF" id="PIRSF016275">
    <property type="entry name" value="PolC_DP2"/>
    <property type="match status" value="1"/>
</dbReference>
<feature type="domain" description="DNA polymerase II large subunit DP2 N-terminal" evidence="15">
    <location>
        <begin position="21"/>
        <end position="291"/>
    </location>
</feature>
<dbReference type="AlphaFoldDB" id="A0A2R7Y1C3"/>
<evidence type="ECO:0000259" key="17">
    <source>
        <dbReference type="Pfam" id="PF24846"/>
    </source>
</evidence>
<protein>
    <recommendedName>
        <fullName evidence="14">DNA polymerase II large subunit</fullName>
        <shortName evidence="14">Pol II</shortName>
        <ecNumber evidence="14">2.7.7.7</ecNumber>
    </recommendedName>
    <alternativeName>
        <fullName evidence="14">Exodeoxyribonuclease large subunit</fullName>
        <ecNumber evidence="14">3.1.11.1</ecNumber>
    </alternativeName>
</protein>
<keyword evidence="3 14" id="KW-0808">Transferase</keyword>
<dbReference type="NCBIfam" id="NF003103">
    <property type="entry name" value="PRK04023.1"/>
    <property type="match status" value="1"/>
</dbReference>
<evidence type="ECO:0000256" key="7">
    <source>
        <dbReference type="ARBA" id="ARBA00022801"/>
    </source>
</evidence>
<dbReference type="EC" id="3.1.11.1" evidence="14"/>
<dbReference type="HAMAP" id="MF_00324">
    <property type="entry name" value="DNApol_II_L_arch"/>
    <property type="match status" value="1"/>
</dbReference>
<dbReference type="InterPro" id="IPR004475">
    <property type="entry name" value="PolC_DP2"/>
</dbReference>
<comment type="function">
    <text evidence="12 14">Possesses two activities: a DNA synthesis (polymerase) and an exonucleolytic activity that degrades single-stranded DNA in the 3'- to 5'-direction. Has a template-primer preference which is characteristic of a replicative DNA polymerase.</text>
</comment>
<keyword evidence="5 14" id="KW-0235">DNA replication</keyword>
<dbReference type="Pfam" id="PF24846">
    <property type="entry name" value="PolC_DP2_cat"/>
    <property type="match status" value="1"/>
</dbReference>
<accession>A0A2R7Y1C3</accession>
<evidence type="ECO:0000256" key="3">
    <source>
        <dbReference type="ARBA" id="ARBA00022679"/>
    </source>
</evidence>
<dbReference type="GO" id="GO:0003677">
    <property type="term" value="F:DNA binding"/>
    <property type="evidence" value="ECO:0007669"/>
    <property type="project" value="UniProtKB-UniRule"/>
</dbReference>
<dbReference type="InterPro" id="IPR056172">
    <property type="entry name" value="PolC_DP2_cat_dom"/>
</dbReference>
<dbReference type="GO" id="GO:0006261">
    <property type="term" value="P:DNA-templated DNA replication"/>
    <property type="evidence" value="ECO:0007669"/>
    <property type="project" value="UniProtKB-UniRule"/>
</dbReference>
<keyword evidence="7 14" id="KW-0378">Hydrolase</keyword>
<comment type="catalytic activity">
    <reaction evidence="14">
        <text>Exonucleolytic cleavage in the 3'- to 5'-direction to yield nucleoside 5'-phosphates.</text>
        <dbReference type="EC" id="3.1.11.1"/>
    </reaction>
</comment>
<sequence length="1159" mass="129785">MIKLWIKEAFGLYRIPAEFAEYYARILDRVKEEYRIASEARKRLGMVVDEVETIIAEDMAKRVELLVGPQGIAEKIRFLKDKLSRERLAFKLAEDIIYSSIGKLKEEAAIKQALCTALAVMTPPCITAAPSEGIADVKIKKNFDGTSYLAVYFAGPIRAAGGTELTATVILADYIRRLLNLDRYKPTEEEIRRFKEELRTYVRMVSRFQYNVPDHLIEKALRNIPVEVTGIPTDNILAPSYRNLPRVETNYLRGGALRVVNDGIVGRARKALKLVEMLGLPGWEWLHEVAEEFSKIHSAISAEESYLNEVIGGRPVFSLPDAFGGFRLRYGRSYNTGMAAVGVHPMTMRVLDGYIATGTQLKLDYPGKGGVAMPVDTIEPPRVLLDDGSVVKVDNDLTYKEVKDKIVKILFLGDLLVSFGDCIENNVELRQVGYCEEWWAQELKNEAVRLGGVEKVARMLGIPTERLMLLTERPLDVKPTDREALRLSLRLGIPLHPSYCWFWENIDMDGLETLRDWLNGSKARCKPYNGKVRLPFTDSVHDILVKIVLEHRVDDGCVVIDVSTYRVLLALLAQPKNVSGPVSDTLEGISVISGITLRRKGGTFLGARMGRPEKAGVRVMEPPVHVLFPVGLKGGASRDIASIVKSGEKVFVEAARLECPKCGSIGWRTVCESCGTKRKPLGICSKCSTKYYDVLVQNCERCGGKVSYTEKFSLDVRAEFMQECERLSLRMPPKIKGVRALMSRIKVPEDVAKGLLRAQYDLYVYKDGTIRFDVTNAPLTHFTPRQISTDINTLRGLGYTYDIEGKPLTSIDQVCELRPQDLIIPRKAAEHLLKVSKFIDDVLEKLAGMQPYYECNKPEDLIGKLVASLSPHTYVAVIGRIIGFTDADVCFAHPLFHASKRRDCDGDEDSLMLPLDVFINFSRLYLPDRIGGKMDSPLLITPIVYPEEVDEQAHNLDVAYAYPLELYESARNGEPSIKLSNLIATIKLKLGSAEQYGAFGFTHGTHQLVVDVSSAYKQSKSMFEKVIEQIKLTEKLSSVKIEKVVESIVSSHILPDVAGNTKAFFVQSFRCKKCNAKFRRLPLSGLCSKCGSNLMQTVFRGTIEKYVELLGKTLSKYITTPYLKERVSIVIENVQSTFIQQEEASSAVKQVSLESFIES</sequence>
<keyword evidence="11 14" id="KW-0511">Multifunctional enzyme</keyword>
<comment type="caution">
    <text evidence="18">The sequence shown here is derived from an EMBL/GenBank/DDBJ whole genome shotgun (WGS) entry which is preliminary data.</text>
</comment>
<dbReference type="GO" id="GO:0008310">
    <property type="term" value="F:single-stranded DNA 3'-5' DNA exonuclease activity"/>
    <property type="evidence" value="ECO:0007669"/>
    <property type="project" value="UniProtKB-EC"/>
</dbReference>
<dbReference type="PANTHER" id="PTHR42210">
    <property type="entry name" value="DNA POLYMERASE II LARGE SUBUNIT"/>
    <property type="match status" value="1"/>
</dbReference>
<feature type="domain" description="DNA polymerase II large subunit DP2 central" evidence="16">
    <location>
        <begin position="298"/>
        <end position="690"/>
    </location>
</feature>
<proteinExistence type="inferred from homology"/>
<evidence type="ECO:0000256" key="2">
    <source>
        <dbReference type="ARBA" id="ARBA00011315"/>
    </source>
</evidence>
<evidence type="ECO:0000256" key="6">
    <source>
        <dbReference type="ARBA" id="ARBA00022722"/>
    </source>
</evidence>
<dbReference type="Pfam" id="PF24844">
    <property type="entry name" value="PolC_DP2_central"/>
    <property type="match status" value="1"/>
</dbReference>
<evidence type="ECO:0000256" key="9">
    <source>
        <dbReference type="ARBA" id="ARBA00022932"/>
    </source>
</evidence>
<evidence type="ECO:0000256" key="14">
    <source>
        <dbReference type="HAMAP-Rule" id="MF_00324"/>
    </source>
</evidence>
<evidence type="ECO:0000313" key="19">
    <source>
        <dbReference type="Proteomes" id="UP000244066"/>
    </source>
</evidence>
<evidence type="ECO:0000256" key="5">
    <source>
        <dbReference type="ARBA" id="ARBA00022705"/>
    </source>
</evidence>
<dbReference type="GO" id="GO:0006308">
    <property type="term" value="P:DNA catabolic process"/>
    <property type="evidence" value="ECO:0007669"/>
    <property type="project" value="UniProtKB-UniRule"/>
</dbReference>
<evidence type="ECO:0000259" key="16">
    <source>
        <dbReference type="Pfam" id="PF24844"/>
    </source>
</evidence>
<dbReference type="EC" id="2.7.7.7" evidence="14"/>
<evidence type="ECO:0000259" key="15">
    <source>
        <dbReference type="Pfam" id="PF03833"/>
    </source>
</evidence>
<evidence type="ECO:0000313" key="18">
    <source>
        <dbReference type="EMBL" id="PUA31350.1"/>
    </source>
</evidence>
<dbReference type="PANTHER" id="PTHR42210:SF1">
    <property type="entry name" value="DNA POLYMERASE II LARGE SUBUNIT"/>
    <property type="match status" value="1"/>
</dbReference>
<evidence type="ECO:0000256" key="1">
    <source>
        <dbReference type="ARBA" id="ARBA00011053"/>
    </source>
</evidence>
<reference evidence="18 19" key="1">
    <citation type="submission" date="2017-04" db="EMBL/GenBank/DDBJ databases">
        <title>Draft Aigarchaeota genome from a New Zealand hot spring.</title>
        <authorList>
            <person name="Reysenbach A.-L."/>
            <person name="Donaho J.A."/>
            <person name="Gerhart J."/>
            <person name="Kelley J.F."/>
            <person name="Kouba K."/>
            <person name="Podar M."/>
            <person name="Stott M."/>
        </authorList>
    </citation>
    <scope>NUCLEOTIDE SEQUENCE [LARGE SCALE GENOMIC DNA]</scope>
    <source>
        <strain evidence="18">NZ13_MG1</strain>
    </source>
</reference>
<comment type="catalytic activity">
    <reaction evidence="13 14">
        <text>DNA(n) + a 2'-deoxyribonucleoside 5'-triphosphate = DNA(n+1) + diphosphate</text>
        <dbReference type="Rhea" id="RHEA:22508"/>
        <dbReference type="Rhea" id="RHEA-COMP:17339"/>
        <dbReference type="Rhea" id="RHEA-COMP:17340"/>
        <dbReference type="ChEBI" id="CHEBI:33019"/>
        <dbReference type="ChEBI" id="CHEBI:61560"/>
        <dbReference type="ChEBI" id="CHEBI:173112"/>
        <dbReference type="EC" id="2.7.7.7"/>
    </reaction>
</comment>
<keyword evidence="8 14" id="KW-0269">Exonuclease</keyword>
<evidence type="ECO:0000256" key="11">
    <source>
        <dbReference type="ARBA" id="ARBA00023268"/>
    </source>
</evidence>
<keyword evidence="9 14" id="KW-0239">DNA-directed DNA polymerase</keyword>
<evidence type="ECO:0000256" key="8">
    <source>
        <dbReference type="ARBA" id="ARBA00022839"/>
    </source>
</evidence>
<organism evidence="18 19">
    <name type="scientific">Candidatus Terraquivivens tikiterensis</name>
    <dbReference type="NCBI Taxonomy" id="1980982"/>
    <lineage>
        <taxon>Archaea</taxon>
        <taxon>Nitrososphaerota</taxon>
        <taxon>Candidatus Wolframiiraptoraceae</taxon>
        <taxon>Candidatus Terraquivivens</taxon>
    </lineage>
</organism>
<evidence type="ECO:0000256" key="13">
    <source>
        <dbReference type="ARBA" id="ARBA00049244"/>
    </source>
</evidence>
<feature type="domain" description="DNA polymerase II large subunit DP2 catalytic" evidence="17">
    <location>
        <begin position="732"/>
        <end position="1025"/>
    </location>
</feature>
<keyword evidence="6 14" id="KW-0540">Nuclease</keyword>
<dbReference type="Proteomes" id="UP000244066">
    <property type="component" value="Unassembled WGS sequence"/>
</dbReference>
<evidence type="ECO:0000256" key="12">
    <source>
        <dbReference type="ARBA" id="ARBA00025068"/>
    </source>
</evidence>
<dbReference type="InterPro" id="IPR056171">
    <property type="entry name" value="PolC_DP2_central_dom"/>
</dbReference>
<keyword evidence="4 14" id="KW-0548">Nucleotidyltransferase</keyword>
<dbReference type="EMBL" id="NDWU01000019">
    <property type="protein sequence ID" value="PUA31350.1"/>
    <property type="molecule type" value="Genomic_DNA"/>
</dbReference>